<accession>A0A392RVZ6</accession>
<proteinExistence type="predicted"/>
<feature type="compositionally biased region" description="Polar residues" evidence="1">
    <location>
        <begin position="48"/>
        <end position="59"/>
    </location>
</feature>
<feature type="non-terminal residue" evidence="2">
    <location>
        <position position="1"/>
    </location>
</feature>
<evidence type="ECO:0000313" key="2">
    <source>
        <dbReference type="EMBL" id="MCI40234.1"/>
    </source>
</evidence>
<dbReference type="AlphaFoldDB" id="A0A392RVZ6"/>
<keyword evidence="3" id="KW-1185">Reference proteome</keyword>
<name>A0A392RVZ6_9FABA</name>
<evidence type="ECO:0000256" key="1">
    <source>
        <dbReference type="SAM" id="MobiDB-lite"/>
    </source>
</evidence>
<sequence>SEFQGHWRALASTGDYLAQRAIPSLSDQAQKLKLRLRILASPSPQPSQPTYKSSKQPIPSTYIMENKDW</sequence>
<comment type="caution">
    <text evidence="2">The sequence shown here is derived from an EMBL/GenBank/DDBJ whole genome shotgun (WGS) entry which is preliminary data.</text>
</comment>
<feature type="region of interest" description="Disordered" evidence="1">
    <location>
        <begin position="40"/>
        <end position="69"/>
    </location>
</feature>
<protein>
    <submittedName>
        <fullName evidence="2">Uncharacterized protein</fullName>
    </submittedName>
</protein>
<evidence type="ECO:0000313" key="3">
    <source>
        <dbReference type="Proteomes" id="UP000265520"/>
    </source>
</evidence>
<organism evidence="2 3">
    <name type="scientific">Trifolium medium</name>
    <dbReference type="NCBI Taxonomy" id="97028"/>
    <lineage>
        <taxon>Eukaryota</taxon>
        <taxon>Viridiplantae</taxon>
        <taxon>Streptophyta</taxon>
        <taxon>Embryophyta</taxon>
        <taxon>Tracheophyta</taxon>
        <taxon>Spermatophyta</taxon>
        <taxon>Magnoliopsida</taxon>
        <taxon>eudicotyledons</taxon>
        <taxon>Gunneridae</taxon>
        <taxon>Pentapetalae</taxon>
        <taxon>rosids</taxon>
        <taxon>fabids</taxon>
        <taxon>Fabales</taxon>
        <taxon>Fabaceae</taxon>
        <taxon>Papilionoideae</taxon>
        <taxon>50 kb inversion clade</taxon>
        <taxon>NPAAA clade</taxon>
        <taxon>Hologalegina</taxon>
        <taxon>IRL clade</taxon>
        <taxon>Trifolieae</taxon>
        <taxon>Trifolium</taxon>
    </lineage>
</organism>
<dbReference type="Proteomes" id="UP000265520">
    <property type="component" value="Unassembled WGS sequence"/>
</dbReference>
<reference evidence="2 3" key="1">
    <citation type="journal article" date="2018" name="Front. Plant Sci.">
        <title>Red Clover (Trifolium pratense) and Zigzag Clover (T. medium) - A Picture of Genomic Similarities and Differences.</title>
        <authorList>
            <person name="Dluhosova J."/>
            <person name="Istvanek J."/>
            <person name="Nedelnik J."/>
            <person name="Repkova J."/>
        </authorList>
    </citation>
    <scope>NUCLEOTIDE SEQUENCE [LARGE SCALE GENOMIC DNA]</scope>
    <source>
        <strain evidence="3">cv. 10/8</strain>
        <tissue evidence="2">Leaf</tissue>
    </source>
</reference>
<dbReference type="EMBL" id="LXQA010277483">
    <property type="protein sequence ID" value="MCI40234.1"/>
    <property type="molecule type" value="Genomic_DNA"/>
</dbReference>